<dbReference type="Proteomes" id="UP001057381">
    <property type="component" value="Chromosome"/>
</dbReference>
<sequence>MNIFDDSNRRFKMRKEEESKALATEKERIANLKKAEIKLLNEFRSYIGKMATSIKALGYSTTDGSMTDNPSLAVSKNYNIGFDPVKLSYSVSTSSETAGTLYVTVTKLGSDEVEQIEYHLKENGNVDLPDDEGFNLEQEVIKHYEMVLNRM</sequence>
<name>A0A9Q9BML6_9STAP</name>
<organism evidence="2 3">
    <name type="scientific">Macrococcus equipercicus</name>
    <dbReference type="NCBI Taxonomy" id="69967"/>
    <lineage>
        <taxon>Bacteria</taxon>
        <taxon>Bacillati</taxon>
        <taxon>Bacillota</taxon>
        <taxon>Bacilli</taxon>
        <taxon>Bacillales</taxon>
        <taxon>Staphylococcaceae</taxon>
        <taxon>Macrococcus</taxon>
    </lineage>
</organism>
<dbReference type="KEGG" id="mequ:KFV11_08530"/>
<evidence type="ECO:0000313" key="3">
    <source>
        <dbReference type="Proteomes" id="UP001057381"/>
    </source>
</evidence>
<proteinExistence type="predicted"/>
<feature type="coiled-coil region" evidence="1">
    <location>
        <begin position="15"/>
        <end position="42"/>
    </location>
</feature>
<evidence type="ECO:0000313" key="2">
    <source>
        <dbReference type="EMBL" id="UTH13305.1"/>
    </source>
</evidence>
<accession>A0A9Q9BML6</accession>
<dbReference type="AlphaFoldDB" id="A0A9Q9BML6"/>
<reference evidence="2" key="1">
    <citation type="submission" date="2021-04" db="EMBL/GenBank/DDBJ databases">
        <title>Complete Genome Sequences of Macrococcus spp. from dog and cattle.</title>
        <authorList>
            <person name="Schwendener S."/>
            <person name="Perreten V."/>
        </authorList>
    </citation>
    <scope>NUCLEOTIDE SEQUENCE</scope>
    <source>
        <strain evidence="2">Epi0143-OL</strain>
    </source>
</reference>
<keyword evidence="1" id="KW-0175">Coiled coil</keyword>
<protein>
    <submittedName>
        <fullName evidence="2">Uncharacterized protein</fullName>
    </submittedName>
</protein>
<dbReference type="EMBL" id="CP073809">
    <property type="protein sequence ID" value="UTH13305.1"/>
    <property type="molecule type" value="Genomic_DNA"/>
</dbReference>
<dbReference type="RefSeq" id="WP_254249724.1">
    <property type="nucleotide sequence ID" value="NZ_CP073809.1"/>
</dbReference>
<evidence type="ECO:0000256" key="1">
    <source>
        <dbReference type="SAM" id="Coils"/>
    </source>
</evidence>
<gene>
    <name evidence="2" type="ORF">KFV11_08530</name>
</gene>